<dbReference type="Gene3D" id="3.40.50.150">
    <property type="entry name" value="Vaccinia Virus protein VP39"/>
    <property type="match status" value="1"/>
</dbReference>
<dbReference type="SUPFAM" id="SSF53335">
    <property type="entry name" value="S-adenosyl-L-methionine-dependent methyltransferases"/>
    <property type="match status" value="1"/>
</dbReference>
<dbReference type="CDD" id="cd02440">
    <property type="entry name" value="AdoMet_MTases"/>
    <property type="match status" value="1"/>
</dbReference>
<evidence type="ECO:0000259" key="1">
    <source>
        <dbReference type="Pfam" id="PF13649"/>
    </source>
</evidence>
<sequence length="200" mass="23230">MKDNYRWLAPVYTPLSRMVFGNQLHEAKTCFLSNIPNKKVLILGGGDGWDYRGFQENLTGKFVELSPSMLSKAEKNLKDSKLDFVPATVGMGPFDFKEQYDVILLPFVLDTFTDQDLELFFSKVKDSLNYGGEVILADFFPSQNWRQEVMIKTIISGFRMVAGHVRQDLPDYEYFFKSIGMQKVEEKIWKKGWIKAQIWR</sequence>
<evidence type="ECO:0000313" key="2">
    <source>
        <dbReference type="EMBL" id="SHO63897.1"/>
    </source>
</evidence>
<feature type="domain" description="Methyltransferase" evidence="1">
    <location>
        <begin position="40"/>
        <end position="132"/>
    </location>
</feature>
<accession>A0A1M7ZG93</accession>
<gene>
    <name evidence="2" type="ORF">SAMN04488108_3063</name>
</gene>
<organism evidence="2 3">
    <name type="scientific">Algoriphagus zhangzhouensis</name>
    <dbReference type="NCBI Taxonomy" id="1073327"/>
    <lineage>
        <taxon>Bacteria</taxon>
        <taxon>Pseudomonadati</taxon>
        <taxon>Bacteroidota</taxon>
        <taxon>Cytophagia</taxon>
        <taxon>Cytophagales</taxon>
        <taxon>Cyclobacteriaceae</taxon>
        <taxon>Algoriphagus</taxon>
    </lineage>
</organism>
<dbReference type="EMBL" id="FRXN01000004">
    <property type="protein sequence ID" value="SHO63897.1"/>
    <property type="molecule type" value="Genomic_DNA"/>
</dbReference>
<dbReference type="RefSeq" id="WP_073572692.1">
    <property type="nucleotide sequence ID" value="NZ_FRXN01000004.1"/>
</dbReference>
<dbReference type="GO" id="GO:0008168">
    <property type="term" value="F:methyltransferase activity"/>
    <property type="evidence" value="ECO:0007669"/>
    <property type="project" value="UniProtKB-KW"/>
</dbReference>
<dbReference type="OrthoDB" id="836632at2"/>
<dbReference type="InterPro" id="IPR029063">
    <property type="entry name" value="SAM-dependent_MTases_sf"/>
</dbReference>
<dbReference type="STRING" id="1073327.SAMN04488108_3063"/>
<keyword evidence="2" id="KW-0830">Ubiquinone</keyword>
<keyword evidence="2" id="KW-0808">Transferase</keyword>
<dbReference type="GO" id="GO:0032259">
    <property type="term" value="P:methylation"/>
    <property type="evidence" value="ECO:0007669"/>
    <property type="project" value="UniProtKB-KW"/>
</dbReference>
<keyword evidence="2" id="KW-0489">Methyltransferase</keyword>
<dbReference type="Proteomes" id="UP000184609">
    <property type="component" value="Unassembled WGS sequence"/>
</dbReference>
<name>A0A1M7ZG93_9BACT</name>
<evidence type="ECO:0000313" key="3">
    <source>
        <dbReference type="Proteomes" id="UP000184609"/>
    </source>
</evidence>
<dbReference type="Pfam" id="PF13649">
    <property type="entry name" value="Methyltransf_25"/>
    <property type="match status" value="1"/>
</dbReference>
<keyword evidence="3" id="KW-1185">Reference proteome</keyword>
<dbReference type="AlphaFoldDB" id="A0A1M7ZG93"/>
<reference evidence="3" key="1">
    <citation type="submission" date="2016-12" db="EMBL/GenBank/DDBJ databases">
        <authorList>
            <person name="Varghese N."/>
            <person name="Submissions S."/>
        </authorList>
    </citation>
    <scope>NUCLEOTIDE SEQUENCE [LARGE SCALE GENOMIC DNA]</scope>
    <source>
        <strain evidence="3">DSM 25035</strain>
    </source>
</reference>
<dbReference type="InterPro" id="IPR041698">
    <property type="entry name" value="Methyltransf_25"/>
</dbReference>
<proteinExistence type="predicted"/>
<protein>
    <submittedName>
        <fullName evidence="2">Ubiquinone/menaquinone biosynthesis C-methylase UbiE</fullName>
    </submittedName>
</protein>